<organism evidence="1 2">
    <name type="scientific">Roseicitreum antarcticum</name>
    <dbReference type="NCBI Taxonomy" id="564137"/>
    <lineage>
        <taxon>Bacteria</taxon>
        <taxon>Pseudomonadati</taxon>
        <taxon>Pseudomonadota</taxon>
        <taxon>Alphaproteobacteria</taxon>
        <taxon>Rhodobacterales</taxon>
        <taxon>Paracoccaceae</taxon>
        <taxon>Roseicitreum</taxon>
    </lineage>
</organism>
<sequence length="131" mass="14065">MHRFQPVVDGLKGDVRIRALDGGDNGAQPRISTNAALGARRGKPRLGAFADQGALKLGSGAQNLKRELALRGCSVDRVMNGTEERALGHALQHACKDRPRTISARGLFFMYLSTARGFQGLRLGQLGLILS</sequence>
<accession>A0A1H3CVC3</accession>
<protein>
    <submittedName>
        <fullName evidence="1">Uncharacterized protein</fullName>
    </submittedName>
</protein>
<proteinExistence type="predicted"/>
<reference evidence="1 2" key="1">
    <citation type="submission" date="2016-10" db="EMBL/GenBank/DDBJ databases">
        <authorList>
            <person name="de Groot N.N."/>
        </authorList>
    </citation>
    <scope>NUCLEOTIDE SEQUENCE [LARGE SCALE GENOMIC DNA]</scope>
    <source>
        <strain evidence="1 2">CGMCC 1.8894</strain>
    </source>
</reference>
<dbReference type="AlphaFoldDB" id="A0A1H3CVC3"/>
<evidence type="ECO:0000313" key="1">
    <source>
        <dbReference type="EMBL" id="SDX57379.1"/>
    </source>
</evidence>
<name>A0A1H3CVC3_9RHOB</name>
<keyword evidence="2" id="KW-1185">Reference proteome</keyword>
<dbReference type="AntiFam" id="ANF00120">
    <property type="entry name" value="Shadow ORF (opposite pinE)"/>
</dbReference>
<dbReference type="Proteomes" id="UP000198539">
    <property type="component" value="Unassembled WGS sequence"/>
</dbReference>
<evidence type="ECO:0000313" key="2">
    <source>
        <dbReference type="Proteomes" id="UP000198539"/>
    </source>
</evidence>
<gene>
    <name evidence="1" type="ORF">SAMN04488238_11048</name>
</gene>
<dbReference type="EMBL" id="FNOM01000010">
    <property type="protein sequence ID" value="SDX57379.1"/>
    <property type="molecule type" value="Genomic_DNA"/>
</dbReference>